<feature type="domain" description="CobW/HypB/UreG nucleotide-binding" evidence="2">
    <location>
        <begin position="118"/>
        <end position="253"/>
    </location>
</feature>
<keyword evidence="4" id="KW-1185">Reference proteome</keyword>
<reference evidence="3 4" key="2">
    <citation type="journal article" date="2018" name="Plant J.">
        <title>The Physcomitrella patens chromosome-scale assembly reveals moss genome structure and evolution.</title>
        <authorList>
            <person name="Lang D."/>
            <person name="Ullrich K.K."/>
            <person name="Murat F."/>
            <person name="Fuchs J."/>
            <person name="Jenkins J."/>
            <person name="Haas F.B."/>
            <person name="Piednoel M."/>
            <person name="Gundlach H."/>
            <person name="Van Bel M."/>
            <person name="Meyberg R."/>
            <person name="Vives C."/>
            <person name="Morata J."/>
            <person name="Symeonidi A."/>
            <person name="Hiss M."/>
            <person name="Muchero W."/>
            <person name="Kamisugi Y."/>
            <person name="Saleh O."/>
            <person name="Blanc G."/>
            <person name="Decker E.L."/>
            <person name="van Gessel N."/>
            <person name="Grimwood J."/>
            <person name="Hayes R.D."/>
            <person name="Graham S.W."/>
            <person name="Gunter L.E."/>
            <person name="McDaniel S.F."/>
            <person name="Hoernstein S.N.W."/>
            <person name="Larsson A."/>
            <person name="Li F.W."/>
            <person name="Perroud P.F."/>
            <person name="Phillips J."/>
            <person name="Ranjan P."/>
            <person name="Rokshar D.S."/>
            <person name="Rothfels C.J."/>
            <person name="Schneider L."/>
            <person name="Shu S."/>
            <person name="Stevenson D.W."/>
            <person name="Thummler F."/>
            <person name="Tillich M."/>
            <person name="Villarreal Aguilar J.C."/>
            <person name="Widiez T."/>
            <person name="Wong G.K."/>
            <person name="Wymore A."/>
            <person name="Zhang Y."/>
            <person name="Zimmer A.D."/>
            <person name="Quatrano R.S."/>
            <person name="Mayer K.F.X."/>
            <person name="Goodstein D."/>
            <person name="Casacuberta J.M."/>
            <person name="Vandepoele K."/>
            <person name="Reski R."/>
            <person name="Cuming A.C."/>
            <person name="Tuskan G.A."/>
            <person name="Maumus F."/>
            <person name="Salse J."/>
            <person name="Schmutz J."/>
            <person name="Rensing S.A."/>
        </authorList>
    </citation>
    <scope>NUCLEOTIDE SEQUENCE [LARGE SCALE GENOMIC DNA]</scope>
    <source>
        <strain evidence="3 4">cv. Gransden 2004</strain>
    </source>
</reference>
<dbReference type="InterPro" id="IPR003495">
    <property type="entry name" value="CobW/HypB/UreG_nucleotide-bd"/>
</dbReference>
<protein>
    <recommendedName>
        <fullName evidence="2">CobW/HypB/UreG nucleotide-binding domain-containing protein</fullName>
    </recommendedName>
</protein>
<reference evidence="3" key="3">
    <citation type="submission" date="2020-12" db="UniProtKB">
        <authorList>
            <consortium name="EnsemblPlants"/>
        </authorList>
    </citation>
    <scope>IDENTIFICATION</scope>
</reference>
<proteinExistence type="predicted"/>
<reference evidence="3 4" key="1">
    <citation type="journal article" date="2008" name="Science">
        <title>The Physcomitrella genome reveals evolutionary insights into the conquest of land by plants.</title>
        <authorList>
            <person name="Rensing S."/>
            <person name="Lang D."/>
            <person name="Zimmer A."/>
            <person name="Terry A."/>
            <person name="Salamov A."/>
            <person name="Shapiro H."/>
            <person name="Nishiyama T."/>
            <person name="Perroud P.-F."/>
            <person name="Lindquist E."/>
            <person name="Kamisugi Y."/>
            <person name="Tanahashi T."/>
            <person name="Sakakibara K."/>
            <person name="Fujita T."/>
            <person name="Oishi K."/>
            <person name="Shin-I T."/>
            <person name="Kuroki Y."/>
            <person name="Toyoda A."/>
            <person name="Suzuki Y."/>
            <person name="Hashimoto A."/>
            <person name="Yamaguchi K."/>
            <person name="Sugano A."/>
            <person name="Kohara Y."/>
            <person name="Fujiyama A."/>
            <person name="Anterola A."/>
            <person name="Aoki S."/>
            <person name="Ashton N."/>
            <person name="Barbazuk W.B."/>
            <person name="Barker E."/>
            <person name="Bennetzen J."/>
            <person name="Bezanilla M."/>
            <person name="Blankenship R."/>
            <person name="Cho S.H."/>
            <person name="Dutcher S."/>
            <person name="Estelle M."/>
            <person name="Fawcett J.A."/>
            <person name="Gundlach H."/>
            <person name="Hanada K."/>
            <person name="Heyl A."/>
            <person name="Hicks K.A."/>
            <person name="Hugh J."/>
            <person name="Lohr M."/>
            <person name="Mayer K."/>
            <person name="Melkozernov A."/>
            <person name="Murata T."/>
            <person name="Nelson D."/>
            <person name="Pils B."/>
            <person name="Prigge M."/>
            <person name="Reiss B."/>
            <person name="Renner T."/>
            <person name="Rombauts S."/>
            <person name="Rushton P."/>
            <person name="Sanderfoot A."/>
            <person name="Schween G."/>
            <person name="Shiu S.-H."/>
            <person name="Stueber K."/>
            <person name="Theodoulou F.L."/>
            <person name="Tu H."/>
            <person name="Van de Peer Y."/>
            <person name="Verrier P.J."/>
            <person name="Waters E."/>
            <person name="Wood A."/>
            <person name="Yang L."/>
            <person name="Cove D."/>
            <person name="Cuming A."/>
            <person name="Hasebe M."/>
            <person name="Lucas S."/>
            <person name="Mishler D.B."/>
            <person name="Reski R."/>
            <person name="Grigoriev I."/>
            <person name="Quatrano R.S."/>
            <person name="Boore J.L."/>
        </authorList>
    </citation>
    <scope>NUCLEOTIDE SEQUENCE [LARGE SCALE GENOMIC DNA]</scope>
    <source>
        <strain evidence="3 4">cv. Gransden 2004</strain>
    </source>
</reference>
<dbReference type="Proteomes" id="UP000006727">
    <property type="component" value="Chromosome 21"/>
</dbReference>
<feature type="region of interest" description="Disordered" evidence="1">
    <location>
        <begin position="16"/>
        <end position="41"/>
    </location>
</feature>
<sequence length="377" mass="42458">MGGVDASDSEWVTTELQDKWMGMSEDEADSLKSDDDAAVEDQNVVDDQAESNASLVEMDPVQAALSARIMYQEASLKKRARRIEEMRLKLQRYEPGQWLVESGGMRKSDFAIPEVTTLLVVGSMGAGKSTLINNLIRVLNNKSQDFDRAQVCGDPGENGTYFLNEYMLNESKNNICVFDSRGMPELKVADGLEVLEDWMVKGVRHGQMVIRTSDSSRVKEAVERKARQGHHKLSKKRHINFVIFVINATTVHKIRHSGDTLSRPNFLRIFKFPLITFKDDRPVVVMTHGDELSEDDRLAARIYLGNLLGVSPVDHVFDIAGFTGRVMEDGDQCAENDLLLLDMLEYALQRADRNLPYKPTLLGTVKLVGLFYTFNHI</sequence>
<dbReference type="SUPFAM" id="SSF52540">
    <property type="entry name" value="P-loop containing nucleoside triphosphate hydrolases"/>
    <property type="match status" value="1"/>
</dbReference>
<evidence type="ECO:0000259" key="2">
    <source>
        <dbReference type="Pfam" id="PF02492"/>
    </source>
</evidence>
<dbReference type="Gramene" id="Pp3c21_18970V3.4">
    <property type="protein sequence ID" value="Pp3c21_18970V3.4"/>
    <property type="gene ID" value="Pp3c21_18970"/>
</dbReference>
<dbReference type="AlphaFoldDB" id="A0A7I4C5B5"/>
<dbReference type="EMBL" id="ABEU02000021">
    <property type="status" value="NOT_ANNOTATED_CDS"/>
    <property type="molecule type" value="Genomic_DNA"/>
</dbReference>
<dbReference type="InterPro" id="IPR027417">
    <property type="entry name" value="P-loop_NTPase"/>
</dbReference>
<organism evidence="3 4">
    <name type="scientific">Physcomitrium patens</name>
    <name type="common">Spreading-leaved earth moss</name>
    <name type="synonym">Physcomitrella patens</name>
    <dbReference type="NCBI Taxonomy" id="3218"/>
    <lineage>
        <taxon>Eukaryota</taxon>
        <taxon>Viridiplantae</taxon>
        <taxon>Streptophyta</taxon>
        <taxon>Embryophyta</taxon>
        <taxon>Bryophyta</taxon>
        <taxon>Bryophytina</taxon>
        <taxon>Bryopsida</taxon>
        <taxon>Funariidae</taxon>
        <taxon>Funariales</taxon>
        <taxon>Funariaceae</taxon>
        <taxon>Physcomitrium</taxon>
    </lineage>
</organism>
<evidence type="ECO:0000313" key="3">
    <source>
        <dbReference type="EnsemblPlants" id="Pp3c21_18970V3.4"/>
    </source>
</evidence>
<accession>A0A7I4C5B5</accession>
<evidence type="ECO:0000256" key="1">
    <source>
        <dbReference type="SAM" id="MobiDB-lite"/>
    </source>
</evidence>
<name>A0A7I4C5B5_PHYPA</name>
<dbReference type="PANTHER" id="PTHR14241:SF32">
    <property type="entry name" value="VWFA DOMAIN-CONTAINING PROTEIN-RELATED"/>
    <property type="match status" value="1"/>
</dbReference>
<dbReference type="Pfam" id="PF02492">
    <property type="entry name" value="cobW"/>
    <property type="match status" value="1"/>
</dbReference>
<dbReference type="Gene3D" id="3.40.50.300">
    <property type="entry name" value="P-loop containing nucleotide triphosphate hydrolases"/>
    <property type="match status" value="1"/>
</dbReference>
<dbReference type="PANTHER" id="PTHR14241">
    <property type="entry name" value="INTERFERON-INDUCED PROTEIN 44"/>
    <property type="match status" value="1"/>
</dbReference>
<evidence type="ECO:0000313" key="4">
    <source>
        <dbReference type="Proteomes" id="UP000006727"/>
    </source>
</evidence>
<dbReference type="EnsemblPlants" id="Pp3c21_18970V3.4">
    <property type="protein sequence ID" value="Pp3c21_18970V3.4"/>
    <property type="gene ID" value="Pp3c21_18970"/>
</dbReference>